<name>A0A645JGN2_9ZZZZ</name>
<dbReference type="EMBL" id="VSSQ01133599">
    <property type="protein sequence ID" value="MPN59504.1"/>
    <property type="molecule type" value="Genomic_DNA"/>
</dbReference>
<gene>
    <name evidence="1" type="ORF">SDC9_207225</name>
</gene>
<organism evidence="1">
    <name type="scientific">bioreactor metagenome</name>
    <dbReference type="NCBI Taxonomy" id="1076179"/>
    <lineage>
        <taxon>unclassified sequences</taxon>
        <taxon>metagenomes</taxon>
        <taxon>ecological metagenomes</taxon>
    </lineage>
</organism>
<accession>A0A645JGN2</accession>
<comment type="caution">
    <text evidence="1">The sequence shown here is derived from an EMBL/GenBank/DDBJ whole genome shotgun (WGS) entry which is preliminary data.</text>
</comment>
<protein>
    <submittedName>
        <fullName evidence="1">Uncharacterized protein</fullName>
    </submittedName>
</protein>
<proteinExistence type="predicted"/>
<reference evidence="1" key="1">
    <citation type="submission" date="2019-08" db="EMBL/GenBank/DDBJ databases">
        <authorList>
            <person name="Kucharzyk K."/>
            <person name="Murdoch R.W."/>
            <person name="Higgins S."/>
            <person name="Loffler F."/>
        </authorList>
    </citation>
    <scope>NUCLEOTIDE SEQUENCE</scope>
</reference>
<sequence length="122" mass="13447">MQLASLTKGFLENAAVKLVEGIRIDLVIARRTVFGLQVLGAKAQKLDEMEAIDDGCNFFGWHAHLDRCLTQSIHRAARFDAGAQGEDARDVHEQAGTGFLQVDGAIVVNNEIPDTAKRWHHL</sequence>
<dbReference type="AlphaFoldDB" id="A0A645JGN2"/>
<evidence type="ECO:0000313" key="1">
    <source>
        <dbReference type="EMBL" id="MPN59504.1"/>
    </source>
</evidence>